<dbReference type="GO" id="GO:0042597">
    <property type="term" value="C:periplasmic space"/>
    <property type="evidence" value="ECO:0007669"/>
    <property type="project" value="InterPro"/>
</dbReference>
<dbReference type="EMBL" id="JABBKX010000001">
    <property type="protein sequence ID" value="NMJ39819.1"/>
    <property type="molecule type" value="Genomic_DNA"/>
</dbReference>
<dbReference type="InterPro" id="IPR023346">
    <property type="entry name" value="Lysozyme-like_dom_sf"/>
</dbReference>
<feature type="chain" id="PRO_5032796924" evidence="4">
    <location>
        <begin position="19"/>
        <end position="653"/>
    </location>
</feature>
<sequence>MRRLLIIAALALPLPAAAQPWAPEGARVAGRQAIAAAGAGRWGEAESYVGAADPLAAKIVLWMRLSNRAAPASAAELVSFLAENPDWPLPDTMARRAEAALTVEGDDGLALRHFARYPARTLPGTLRHAEALDRAGRGREARDVLHRGWAESPGDVIAEDAIVLRFGSALTEDDHWRRFDRLAFARDFAGAGRAAQRLSGARRNAADLRLALAREDDSALAVRAPDIGVAYEQARLLRRRDRDQEAAAVWSTAERLQADLQGEAARAVWAERQVLSRKLLRLGQERDAYRVAAAHGQSAAGESRQDGEFLAGFIALRRLNDPALAERHFVGVGQDSRSVITRARSAYWQGRALAARGDQNAARTRYTQAAELPVAFYGQLAALAIGEDEARLSARVARATVPAVTTPRAADFTARELTRAVLTLADLGDTRRARIFLLRLEDLANDGTDRMLTARLATHIGRPDHAVWIARRAGADGDILLPEGWPAPYRPPVSSPEPAYINAITRQESNFDTEAVSGANARGLMQLLPSTATLVARRLGTPFQLAQLTASPETNMRLGAAYLDEMLARYDGALPLAAAAYNAGPGRVDQWLGTYGDPRGSDVDVIDWIEQIPFSETRNYVQRVIENVIVYRAQDPSAAGRAHPLAQYLRRGP</sequence>
<evidence type="ECO:0000256" key="2">
    <source>
        <dbReference type="ARBA" id="ARBA00009387"/>
    </source>
</evidence>
<accession>A0A848E8B2</accession>
<proteinExistence type="inferred from homology"/>
<gene>
    <name evidence="6" type="ORF">GWK16_01100</name>
</gene>
<feature type="domain" description="Transglycosylase SLT" evidence="5">
    <location>
        <begin position="497"/>
        <end position="597"/>
    </location>
</feature>
<evidence type="ECO:0000256" key="4">
    <source>
        <dbReference type="SAM" id="SignalP"/>
    </source>
</evidence>
<dbReference type="PANTHER" id="PTHR37423:SF2">
    <property type="entry name" value="MEMBRANE-BOUND LYTIC MUREIN TRANSGLYCOSYLASE C"/>
    <property type="match status" value="1"/>
</dbReference>
<dbReference type="GO" id="GO:0004553">
    <property type="term" value="F:hydrolase activity, hydrolyzing O-glycosyl compounds"/>
    <property type="evidence" value="ECO:0007669"/>
    <property type="project" value="InterPro"/>
</dbReference>
<dbReference type="Proteomes" id="UP000548582">
    <property type="component" value="Unassembled WGS sequence"/>
</dbReference>
<evidence type="ECO:0000313" key="7">
    <source>
        <dbReference type="Proteomes" id="UP000548582"/>
    </source>
</evidence>
<dbReference type="Gene3D" id="1.10.530.10">
    <property type="match status" value="1"/>
</dbReference>
<comment type="similarity">
    <text evidence="1">Belongs to the transglycosylase Slt family.</text>
</comment>
<evidence type="ECO:0000313" key="6">
    <source>
        <dbReference type="EMBL" id="NMJ39819.1"/>
    </source>
</evidence>
<name>A0A848E8B2_9PROT</name>
<dbReference type="InterPro" id="IPR008939">
    <property type="entry name" value="Lytic_TGlycosylase_superhlx_U"/>
</dbReference>
<reference evidence="6 7" key="1">
    <citation type="submission" date="2020-03" db="EMBL/GenBank/DDBJ databases">
        <authorList>
            <person name="Sun Q."/>
        </authorList>
    </citation>
    <scope>NUCLEOTIDE SEQUENCE [LARGE SCALE GENOMIC DNA]</scope>
    <source>
        <strain evidence="6 7">JC162</strain>
    </source>
</reference>
<evidence type="ECO:0000256" key="3">
    <source>
        <dbReference type="ARBA" id="ARBA00022729"/>
    </source>
</evidence>
<dbReference type="RefSeq" id="WP_170052130.1">
    <property type="nucleotide sequence ID" value="NZ_JABBKX010000001.1"/>
</dbReference>
<dbReference type="InterPro" id="IPR008258">
    <property type="entry name" value="Transglycosylase_SLT_dom_1"/>
</dbReference>
<dbReference type="PANTHER" id="PTHR37423">
    <property type="entry name" value="SOLUBLE LYTIC MUREIN TRANSGLYCOSYLASE-RELATED"/>
    <property type="match status" value="1"/>
</dbReference>
<evidence type="ECO:0000256" key="1">
    <source>
        <dbReference type="ARBA" id="ARBA00007734"/>
    </source>
</evidence>
<keyword evidence="7" id="KW-1185">Reference proteome</keyword>
<dbReference type="AlphaFoldDB" id="A0A848E8B2"/>
<dbReference type="SUPFAM" id="SSF48435">
    <property type="entry name" value="Bacterial muramidases"/>
    <property type="match status" value="1"/>
</dbReference>
<dbReference type="SUPFAM" id="SSF53955">
    <property type="entry name" value="Lysozyme-like"/>
    <property type="match status" value="1"/>
</dbReference>
<evidence type="ECO:0000259" key="5">
    <source>
        <dbReference type="Pfam" id="PF01464"/>
    </source>
</evidence>
<keyword evidence="3 4" id="KW-0732">Signal</keyword>
<dbReference type="Pfam" id="PF01464">
    <property type="entry name" value="SLT"/>
    <property type="match status" value="1"/>
</dbReference>
<organism evidence="6 7">
    <name type="scientific">Neoroseomonas marina</name>
    <dbReference type="NCBI Taxonomy" id="1232220"/>
    <lineage>
        <taxon>Bacteria</taxon>
        <taxon>Pseudomonadati</taxon>
        <taxon>Pseudomonadota</taxon>
        <taxon>Alphaproteobacteria</taxon>
        <taxon>Acetobacterales</taxon>
        <taxon>Acetobacteraceae</taxon>
        <taxon>Neoroseomonas</taxon>
    </lineage>
</organism>
<comment type="similarity">
    <text evidence="2">Belongs to the virb1 family.</text>
</comment>
<comment type="caution">
    <text evidence="6">The sequence shown here is derived from an EMBL/GenBank/DDBJ whole genome shotgun (WGS) entry which is preliminary data.</text>
</comment>
<dbReference type="CDD" id="cd13401">
    <property type="entry name" value="Slt70-like"/>
    <property type="match status" value="1"/>
</dbReference>
<feature type="signal peptide" evidence="4">
    <location>
        <begin position="1"/>
        <end position="18"/>
    </location>
</feature>
<protein>
    <submittedName>
        <fullName evidence="6">Lytic transglycosylase domain-containing protein</fullName>
    </submittedName>
</protein>
<dbReference type="Gene3D" id="1.25.20.10">
    <property type="entry name" value="Bacterial muramidases"/>
    <property type="match status" value="1"/>
</dbReference>